<organism evidence="2 3">
    <name type="scientific">Pycnococcus provasolii</name>
    <dbReference type="NCBI Taxonomy" id="41880"/>
    <lineage>
        <taxon>Eukaryota</taxon>
        <taxon>Viridiplantae</taxon>
        <taxon>Chlorophyta</taxon>
        <taxon>Pseudoscourfieldiophyceae</taxon>
        <taxon>Pseudoscourfieldiales</taxon>
        <taxon>Pycnococcaceae</taxon>
        <taxon>Pycnococcus</taxon>
    </lineage>
</organism>
<accession>A0A830HDX4</accession>
<dbReference type="AlphaFoldDB" id="A0A830HDX4"/>
<dbReference type="Proteomes" id="UP000660262">
    <property type="component" value="Unassembled WGS sequence"/>
</dbReference>
<reference evidence="2" key="1">
    <citation type="submission" date="2020-10" db="EMBL/GenBank/DDBJ databases">
        <title>Unveiling of a novel bifunctional photoreceptor, Dualchrome1, isolated from a cosmopolitan green alga.</title>
        <authorList>
            <person name="Suzuki S."/>
            <person name="Kawachi M."/>
        </authorList>
    </citation>
    <scope>NUCLEOTIDE SEQUENCE</scope>
    <source>
        <strain evidence="2">NIES 2893</strain>
    </source>
</reference>
<sequence>MRDDWKAHLKAEARSKAKAASSEREAVAGFLARVEAWDTHRHRIHKHEHHRKVWEAVRDWDAQRDENEKLEQRKRRDDWQWDAYHEPPKWPEDKRITFQDEGRVNGRKGRGYVPPCECAEQLDTAGAARASSPPPPTAKERRNVEVVSPPPPARATHGVPHTRRRTRQPQFPPPPRRHARDAQLTELKAAQAEAVASSNARGVVRGCVQDMQRMPSKPQSLAGVPRMAHGDIEEEKHRLGHALEFDFQEGADPQEALYLQRQRRARLQSADAIQRAAPLAHLRVAGRKRNVAGATSKVVCW</sequence>
<feature type="region of interest" description="Disordered" evidence="1">
    <location>
        <begin position="124"/>
        <end position="181"/>
    </location>
</feature>
<dbReference type="EMBL" id="BNJQ01000009">
    <property type="protein sequence ID" value="GHP05254.1"/>
    <property type="molecule type" value="Genomic_DNA"/>
</dbReference>
<evidence type="ECO:0000313" key="3">
    <source>
        <dbReference type="Proteomes" id="UP000660262"/>
    </source>
</evidence>
<comment type="caution">
    <text evidence="2">The sequence shown here is derived from an EMBL/GenBank/DDBJ whole genome shotgun (WGS) entry which is preliminary data.</text>
</comment>
<proteinExistence type="predicted"/>
<feature type="region of interest" description="Disordered" evidence="1">
    <location>
        <begin position="1"/>
        <end position="21"/>
    </location>
</feature>
<gene>
    <name evidence="2" type="ORF">PPROV_000400600</name>
</gene>
<protein>
    <submittedName>
        <fullName evidence="2">Uncharacterized protein</fullName>
    </submittedName>
</protein>
<name>A0A830HDX4_9CHLO</name>
<evidence type="ECO:0000256" key="1">
    <source>
        <dbReference type="SAM" id="MobiDB-lite"/>
    </source>
</evidence>
<keyword evidence="3" id="KW-1185">Reference proteome</keyword>
<evidence type="ECO:0000313" key="2">
    <source>
        <dbReference type="EMBL" id="GHP05254.1"/>
    </source>
</evidence>